<dbReference type="InterPro" id="IPR050373">
    <property type="entry name" value="Fibrinogen_C-term_domain"/>
</dbReference>
<dbReference type="SMART" id="SM00034">
    <property type="entry name" value="CLECT"/>
    <property type="match status" value="2"/>
</dbReference>
<dbReference type="Proteomes" id="UP000887566">
    <property type="component" value="Unplaced"/>
</dbReference>
<feature type="domain" description="Fibrinogen C-terminal" evidence="3">
    <location>
        <begin position="308"/>
        <end position="549"/>
    </location>
</feature>
<evidence type="ECO:0000259" key="2">
    <source>
        <dbReference type="PROSITE" id="PS50041"/>
    </source>
</evidence>
<dbReference type="Gene3D" id="3.90.215.10">
    <property type="entry name" value="Gamma Fibrinogen, chain A, domain 1"/>
    <property type="match status" value="1"/>
</dbReference>
<dbReference type="InterPro" id="IPR016186">
    <property type="entry name" value="C-type_lectin-like/link_sf"/>
</dbReference>
<dbReference type="GO" id="GO:0005615">
    <property type="term" value="C:extracellular space"/>
    <property type="evidence" value="ECO:0007669"/>
    <property type="project" value="TreeGrafter"/>
</dbReference>
<evidence type="ECO:0000256" key="1">
    <source>
        <dbReference type="SAM" id="SignalP"/>
    </source>
</evidence>
<dbReference type="InterPro" id="IPR016187">
    <property type="entry name" value="CTDL_fold"/>
</dbReference>
<dbReference type="SUPFAM" id="SSF56436">
    <property type="entry name" value="C-type lectin-like"/>
    <property type="match status" value="2"/>
</dbReference>
<evidence type="ECO:0000313" key="5">
    <source>
        <dbReference type="WBParaSite" id="PSAMB.scaffold1256size33778.g12116.t1"/>
    </source>
</evidence>
<name>A0A914UVV9_9BILA</name>
<dbReference type="PROSITE" id="PS51406">
    <property type="entry name" value="FIBRINOGEN_C_2"/>
    <property type="match status" value="1"/>
</dbReference>
<accession>A0A914UVV9</accession>
<organism evidence="4 5">
    <name type="scientific">Plectus sambesii</name>
    <dbReference type="NCBI Taxonomy" id="2011161"/>
    <lineage>
        <taxon>Eukaryota</taxon>
        <taxon>Metazoa</taxon>
        <taxon>Ecdysozoa</taxon>
        <taxon>Nematoda</taxon>
        <taxon>Chromadorea</taxon>
        <taxon>Plectida</taxon>
        <taxon>Plectina</taxon>
        <taxon>Plectoidea</taxon>
        <taxon>Plectidae</taxon>
        <taxon>Plectus</taxon>
    </lineage>
</organism>
<dbReference type="InterPro" id="IPR002181">
    <property type="entry name" value="Fibrinogen_a/b/g_C_dom"/>
</dbReference>
<dbReference type="PROSITE" id="PS50041">
    <property type="entry name" value="C_TYPE_LECTIN_2"/>
    <property type="match status" value="2"/>
</dbReference>
<dbReference type="InterPro" id="IPR036056">
    <property type="entry name" value="Fibrinogen-like_C"/>
</dbReference>
<protein>
    <submittedName>
        <fullName evidence="5">Uncharacterized protein</fullName>
    </submittedName>
</protein>
<dbReference type="PANTHER" id="PTHR19143:SF327">
    <property type="entry name" value="FI21813P1-RELATED"/>
    <property type="match status" value="1"/>
</dbReference>
<dbReference type="NCBIfam" id="NF040941">
    <property type="entry name" value="GGGWT_bact"/>
    <property type="match status" value="1"/>
</dbReference>
<dbReference type="InterPro" id="IPR014716">
    <property type="entry name" value="Fibrinogen_a/b/g_C_1"/>
</dbReference>
<dbReference type="CDD" id="cd00037">
    <property type="entry name" value="CLECT"/>
    <property type="match status" value="2"/>
</dbReference>
<feature type="domain" description="C-type lectin" evidence="2">
    <location>
        <begin position="181"/>
        <end position="308"/>
    </location>
</feature>
<feature type="signal peptide" evidence="1">
    <location>
        <begin position="1"/>
        <end position="21"/>
    </location>
</feature>
<reference evidence="5" key="1">
    <citation type="submission" date="2022-11" db="UniProtKB">
        <authorList>
            <consortium name="WormBaseParasite"/>
        </authorList>
    </citation>
    <scope>IDENTIFICATION</scope>
</reference>
<keyword evidence="4" id="KW-1185">Reference proteome</keyword>
<dbReference type="SMART" id="SM00186">
    <property type="entry name" value="FBG"/>
    <property type="match status" value="1"/>
</dbReference>
<feature type="domain" description="C-type lectin" evidence="2">
    <location>
        <begin position="33"/>
        <end position="147"/>
    </location>
</feature>
<dbReference type="PANTHER" id="PTHR19143">
    <property type="entry name" value="FIBRINOGEN/TENASCIN/ANGIOPOEITIN"/>
    <property type="match status" value="1"/>
</dbReference>
<dbReference type="SUPFAM" id="SSF56496">
    <property type="entry name" value="Fibrinogen C-terminal domain-like"/>
    <property type="match status" value="1"/>
</dbReference>
<dbReference type="AlphaFoldDB" id="A0A914UVV9"/>
<dbReference type="Pfam" id="PF00059">
    <property type="entry name" value="Lectin_C"/>
    <property type="match status" value="2"/>
</dbReference>
<evidence type="ECO:0000313" key="4">
    <source>
        <dbReference type="Proteomes" id="UP000887566"/>
    </source>
</evidence>
<dbReference type="WBParaSite" id="PSAMB.scaffold1256size33778.g12116.t1">
    <property type="protein sequence ID" value="PSAMB.scaffold1256size33778.g12116.t1"/>
    <property type="gene ID" value="PSAMB.scaffold1256size33778.g12116"/>
</dbReference>
<dbReference type="Pfam" id="PF00147">
    <property type="entry name" value="Fibrinogen_C"/>
    <property type="match status" value="1"/>
</dbReference>
<proteinExistence type="predicted"/>
<keyword evidence="1" id="KW-0732">Signal</keyword>
<feature type="chain" id="PRO_5037778390" evidence="1">
    <location>
        <begin position="22"/>
        <end position="549"/>
    </location>
</feature>
<dbReference type="Gene3D" id="3.10.100.10">
    <property type="entry name" value="Mannose-Binding Protein A, subunit A"/>
    <property type="match status" value="2"/>
</dbReference>
<sequence>MSNFISLIVIIFFHNFEASLGNVQIPDQCPPSQDHKCFSAITDQQLNWNDAEAYCEANFPSGRLASIRNAFEGGTINTWLPNMTNNPWIGAFRVGSLPFQWSDGSPFDYTNWSQGQPIKNCGQICRTSGTTAGDPCQQGRWGTADCENTKSQFICEYFSSSSSSSTVAPSSPPSDHYCDSTTGKCFKLVTDSMEWSEAERYCQNQSVSQNMTITTLASVISQSDANIISQLLQYPALTKNIWIGGYAFAGSPFSWTDQNSFSYTNWAPGQPPSNADGCVQVCLKNDTNCIQGKWTVLPCSVQQSFVCEYQQITVGDCLELQQKYPGASSGAYLLSPPHIQPFYAFCDMTTDGGGWTVFHRRFNEYLSFYDKTWNEYKNGFHDNDDLSSNLWLGNDRIHALTAKDLNVQLRIDIRYDRNPNGNLPTGQWYQKYTSFLVDHESNNYMLHLYYSSDGNATNGASYDSGMNNNRGYTFSTIDVDNTTANCAKGAGNLGGWWFNSQSGNNCGYASLNGKYNPTQYGEFEGIYWCYEAPTCMNPTQSSMMLRKIA</sequence>
<dbReference type="InterPro" id="IPR001304">
    <property type="entry name" value="C-type_lectin-like"/>
</dbReference>
<evidence type="ECO:0000259" key="3">
    <source>
        <dbReference type="PROSITE" id="PS51406"/>
    </source>
</evidence>